<dbReference type="PANTHER" id="PTHR43649:SF33">
    <property type="entry name" value="POLYGALACTURONAN_RHAMNOGALACTURONAN-BINDING PROTEIN YTCQ"/>
    <property type="match status" value="1"/>
</dbReference>
<evidence type="ECO:0000256" key="2">
    <source>
        <dbReference type="ARBA" id="ARBA00022729"/>
    </source>
</evidence>
<feature type="signal peptide" evidence="6">
    <location>
        <begin position="1"/>
        <end position="21"/>
    </location>
</feature>
<dbReference type="EMBL" id="JBHSIT010000003">
    <property type="protein sequence ID" value="MFC4908130.1"/>
    <property type="molecule type" value="Genomic_DNA"/>
</dbReference>
<dbReference type="CDD" id="cd13585">
    <property type="entry name" value="PBP2_TMBP_like"/>
    <property type="match status" value="1"/>
</dbReference>
<dbReference type="PANTHER" id="PTHR43649">
    <property type="entry name" value="ARABINOSE-BINDING PROTEIN-RELATED"/>
    <property type="match status" value="1"/>
</dbReference>
<dbReference type="Proteomes" id="UP001595872">
    <property type="component" value="Unassembled WGS sequence"/>
</dbReference>
<dbReference type="PROSITE" id="PS51257">
    <property type="entry name" value="PROKAR_LIPOPROTEIN"/>
    <property type="match status" value="1"/>
</dbReference>
<feature type="chain" id="PRO_5046871417" evidence="6">
    <location>
        <begin position="22"/>
        <end position="433"/>
    </location>
</feature>
<dbReference type="InterPro" id="IPR050490">
    <property type="entry name" value="Bact_solute-bd_prot1"/>
</dbReference>
<dbReference type="RefSeq" id="WP_378254467.1">
    <property type="nucleotide sequence ID" value="NZ_JBHSIT010000003.1"/>
</dbReference>
<evidence type="ECO:0000313" key="7">
    <source>
        <dbReference type="EMBL" id="MFC4908130.1"/>
    </source>
</evidence>
<evidence type="ECO:0000313" key="8">
    <source>
        <dbReference type="Proteomes" id="UP001595872"/>
    </source>
</evidence>
<evidence type="ECO:0000256" key="5">
    <source>
        <dbReference type="ARBA" id="ARBA00023288"/>
    </source>
</evidence>
<keyword evidence="8" id="KW-1185">Reference proteome</keyword>
<keyword evidence="4" id="KW-0564">Palmitate</keyword>
<evidence type="ECO:0000256" key="1">
    <source>
        <dbReference type="ARBA" id="ARBA00022475"/>
    </source>
</evidence>
<proteinExistence type="predicted"/>
<keyword evidence="5" id="KW-0449">Lipoprotein</keyword>
<dbReference type="Pfam" id="PF01547">
    <property type="entry name" value="SBP_bac_1"/>
    <property type="match status" value="1"/>
</dbReference>
<keyword evidence="3" id="KW-0472">Membrane</keyword>
<evidence type="ECO:0000256" key="3">
    <source>
        <dbReference type="ARBA" id="ARBA00023136"/>
    </source>
</evidence>
<name>A0ABV9TXV2_9ACTN</name>
<dbReference type="Gene3D" id="3.40.190.10">
    <property type="entry name" value="Periplasmic binding protein-like II"/>
    <property type="match status" value="1"/>
</dbReference>
<evidence type="ECO:0000256" key="4">
    <source>
        <dbReference type="ARBA" id="ARBA00023139"/>
    </source>
</evidence>
<comment type="caution">
    <text evidence="7">The sequence shown here is derived from an EMBL/GenBank/DDBJ whole genome shotgun (WGS) entry which is preliminary data.</text>
</comment>
<protein>
    <submittedName>
        <fullName evidence="7">ABC transporter substrate-binding protein</fullName>
    </submittedName>
</protein>
<reference evidence="8" key="1">
    <citation type="journal article" date="2019" name="Int. J. Syst. Evol. Microbiol.">
        <title>The Global Catalogue of Microorganisms (GCM) 10K type strain sequencing project: providing services to taxonomists for standard genome sequencing and annotation.</title>
        <authorList>
            <consortium name="The Broad Institute Genomics Platform"/>
            <consortium name="The Broad Institute Genome Sequencing Center for Infectious Disease"/>
            <person name="Wu L."/>
            <person name="Ma J."/>
        </authorList>
    </citation>
    <scope>NUCLEOTIDE SEQUENCE [LARGE SCALE GENOMIC DNA]</scope>
    <source>
        <strain evidence="8">KLKA75</strain>
    </source>
</reference>
<dbReference type="SUPFAM" id="SSF53850">
    <property type="entry name" value="Periplasmic binding protein-like II"/>
    <property type="match status" value="1"/>
</dbReference>
<organism evidence="7 8">
    <name type="scientific">Actinomadura gamaensis</name>
    <dbReference type="NCBI Taxonomy" id="1763541"/>
    <lineage>
        <taxon>Bacteria</taxon>
        <taxon>Bacillati</taxon>
        <taxon>Actinomycetota</taxon>
        <taxon>Actinomycetes</taxon>
        <taxon>Streptosporangiales</taxon>
        <taxon>Thermomonosporaceae</taxon>
        <taxon>Actinomadura</taxon>
    </lineage>
</organism>
<evidence type="ECO:0000256" key="6">
    <source>
        <dbReference type="SAM" id="SignalP"/>
    </source>
</evidence>
<keyword evidence="2 6" id="KW-0732">Signal</keyword>
<keyword evidence="1" id="KW-1003">Cell membrane</keyword>
<sequence length="433" mass="46185">MKLRSLSLVTALTLVGAAACGGGGSDDKSSKPVELTYWSWLNGADKLVETFNAAHPGIKVKYEKIPSGVNGGYDKIANAAKAGNGPDVVNVEYTALPEFASQNQLEDLTDGLGDTVKNTFPESVQSLVTLGGRTWAVPRDIGPQLLYYRKDFFEKNHLAVPKTWDEFKDTAKKVKQVDGSVRLTSFFNDDIGYLAGLSWQNGATWFSTSGNAWKVNLTDPASQKVATYWQDLVHQDLAWAQVSYSDQWTKGIVSGKTVALIGASWNAGPLKLTAPDEKGKWAAAPIPTWDGKPAAGAVGGSVYSVLKGHGKGAKGKAAQEFMKWATTTPEAWKATLASGTSAALPADPQMVATAKASFDTSYFGGQDIYALGSDALKSLRPGWQWGPVYRTLALNFRDTMGKLTTGGNLTDSLTAGQTTAVTEIKNRGLSLAS</sequence>
<gene>
    <name evidence="7" type="ORF">ACFPCY_12420</name>
</gene>
<accession>A0ABV9TXV2</accession>
<dbReference type="InterPro" id="IPR006059">
    <property type="entry name" value="SBP"/>
</dbReference>